<accession>A0ACC0CB31</accession>
<sequence>MESLRPKESIPSCLQSIQLIRSNQGTNLEWNSAKYWRKHTLPSMAGSPLPMPVFYVVGLGFCGVCCLEVLHWKLELQILNKGTSNQGGDLGKDEIQILQSQKDLYMREKMLLRKETEIVEPLKKKELPCPTVVGRLLPVPSLEDVNIPPMVVLTLPLLLIDASAGVPQITRLPNRSQISSDNRAEDGEDDYYTFK</sequence>
<evidence type="ECO:0000313" key="1">
    <source>
        <dbReference type="EMBL" id="KAI5681986.1"/>
    </source>
</evidence>
<reference evidence="2" key="1">
    <citation type="journal article" date="2023" name="Nat. Plants">
        <title>Single-cell RNA sequencing provides a high-resolution roadmap for understanding the multicellular compartmentation of specialized metabolism.</title>
        <authorList>
            <person name="Sun S."/>
            <person name="Shen X."/>
            <person name="Li Y."/>
            <person name="Li Y."/>
            <person name="Wang S."/>
            <person name="Li R."/>
            <person name="Zhang H."/>
            <person name="Shen G."/>
            <person name="Guo B."/>
            <person name="Wei J."/>
            <person name="Xu J."/>
            <person name="St-Pierre B."/>
            <person name="Chen S."/>
            <person name="Sun C."/>
        </authorList>
    </citation>
    <scope>NUCLEOTIDE SEQUENCE [LARGE SCALE GENOMIC DNA]</scope>
</reference>
<evidence type="ECO:0000313" key="2">
    <source>
        <dbReference type="Proteomes" id="UP001060085"/>
    </source>
</evidence>
<keyword evidence="2" id="KW-1185">Reference proteome</keyword>
<proteinExistence type="predicted"/>
<name>A0ACC0CB31_CATRO</name>
<gene>
    <name evidence="1" type="ORF">M9H77_03214</name>
</gene>
<comment type="caution">
    <text evidence="1">The sequence shown here is derived from an EMBL/GenBank/DDBJ whole genome shotgun (WGS) entry which is preliminary data.</text>
</comment>
<protein>
    <submittedName>
        <fullName evidence="1">Uncharacterized protein</fullName>
    </submittedName>
</protein>
<organism evidence="1 2">
    <name type="scientific">Catharanthus roseus</name>
    <name type="common">Madagascar periwinkle</name>
    <name type="synonym">Vinca rosea</name>
    <dbReference type="NCBI Taxonomy" id="4058"/>
    <lineage>
        <taxon>Eukaryota</taxon>
        <taxon>Viridiplantae</taxon>
        <taxon>Streptophyta</taxon>
        <taxon>Embryophyta</taxon>
        <taxon>Tracheophyta</taxon>
        <taxon>Spermatophyta</taxon>
        <taxon>Magnoliopsida</taxon>
        <taxon>eudicotyledons</taxon>
        <taxon>Gunneridae</taxon>
        <taxon>Pentapetalae</taxon>
        <taxon>asterids</taxon>
        <taxon>lamiids</taxon>
        <taxon>Gentianales</taxon>
        <taxon>Apocynaceae</taxon>
        <taxon>Rauvolfioideae</taxon>
        <taxon>Vinceae</taxon>
        <taxon>Catharanthinae</taxon>
        <taxon>Catharanthus</taxon>
    </lineage>
</organism>
<dbReference type="EMBL" id="CM044701">
    <property type="protein sequence ID" value="KAI5681986.1"/>
    <property type="molecule type" value="Genomic_DNA"/>
</dbReference>
<dbReference type="Proteomes" id="UP001060085">
    <property type="component" value="Linkage Group LG01"/>
</dbReference>